<dbReference type="Pfam" id="PF00440">
    <property type="entry name" value="TetR_N"/>
    <property type="match status" value="1"/>
</dbReference>
<accession>A0ABV6MAG3</accession>
<sequence>MGALQPSRSLQARSRGRIDKQQAVMAAAFTVFARVGYAQARVDDIAAAAKVAKATVYNHFCDKETLFRQAVKSLSEAALAANLAAIAQLVDPGDDLATRLTEVGQQLVKCYCAEESRALRRLVCAEAAQFPDLVDLVTAVSHQATAALADRLARLSLAGRLSIDDPETAAAQFAALLAGPVDSLLRLGTRPVRDAELLPLTRSAVSTFLKAFG</sequence>
<dbReference type="Gene3D" id="1.10.10.60">
    <property type="entry name" value="Homeodomain-like"/>
    <property type="match status" value="1"/>
</dbReference>
<dbReference type="InterPro" id="IPR050109">
    <property type="entry name" value="HTH-type_TetR-like_transc_reg"/>
</dbReference>
<dbReference type="PANTHER" id="PTHR30055:SF146">
    <property type="entry name" value="HTH-TYPE TRANSCRIPTIONAL DUAL REGULATOR CECR"/>
    <property type="match status" value="1"/>
</dbReference>
<dbReference type="InterPro" id="IPR039536">
    <property type="entry name" value="TetR_C_Proteobacteria"/>
</dbReference>
<feature type="domain" description="HTH tetR-type" evidence="3">
    <location>
        <begin position="18"/>
        <end position="78"/>
    </location>
</feature>
<dbReference type="PRINTS" id="PR00455">
    <property type="entry name" value="HTHTETR"/>
</dbReference>
<dbReference type="SUPFAM" id="SSF46689">
    <property type="entry name" value="Homeodomain-like"/>
    <property type="match status" value="1"/>
</dbReference>
<dbReference type="Pfam" id="PF14246">
    <property type="entry name" value="TetR_C_7"/>
    <property type="match status" value="1"/>
</dbReference>
<dbReference type="EMBL" id="JBHLUH010000060">
    <property type="protein sequence ID" value="MFC0531616.1"/>
    <property type="molecule type" value="Genomic_DNA"/>
</dbReference>
<dbReference type="PROSITE" id="PS50977">
    <property type="entry name" value="HTH_TETR_2"/>
    <property type="match status" value="1"/>
</dbReference>
<dbReference type="Proteomes" id="UP001589867">
    <property type="component" value="Unassembled WGS sequence"/>
</dbReference>
<dbReference type="InterPro" id="IPR009057">
    <property type="entry name" value="Homeodomain-like_sf"/>
</dbReference>
<dbReference type="InterPro" id="IPR036271">
    <property type="entry name" value="Tet_transcr_reg_TetR-rel_C_sf"/>
</dbReference>
<name>A0ABV6MAG3_9ACTN</name>
<dbReference type="InterPro" id="IPR001647">
    <property type="entry name" value="HTH_TetR"/>
</dbReference>
<comment type="caution">
    <text evidence="4">The sequence shown here is derived from an EMBL/GenBank/DDBJ whole genome shotgun (WGS) entry which is preliminary data.</text>
</comment>
<evidence type="ECO:0000313" key="5">
    <source>
        <dbReference type="Proteomes" id="UP001589867"/>
    </source>
</evidence>
<dbReference type="PANTHER" id="PTHR30055">
    <property type="entry name" value="HTH-TYPE TRANSCRIPTIONAL REGULATOR RUTR"/>
    <property type="match status" value="1"/>
</dbReference>
<dbReference type="Gene3D" id="1.10.357.10">
    <property type="entry name" value="Tetracycline Repressor, domain 2"/>
    <property type="match status" value="1"/>
</dbReference>
<evidence type="ECO:0000313" key="4">
    <source>
        <dbReference type="EMBL" id="MFC0531616.1"/>
    </source>
</evidence>
<protein>
    <submittedName>
        <fullName evidence="4">TetR/AcrR family transcriptional regulator</fullName>
    </submittedName>
</protein>
<evidence type="ECO:0000256" key="2">
    <source>
        <dbReference type="PROSITE-ProRule" id="PRU00335"/>
    </source>
</evidence>
<organism evidence="4 5">
    <name type="scientific">Phytohabitans kaempferiae</name>
    <dbReference type="NCBI Taxonomy" id="1620943"/>
    <lineage>
        <taxon>Bacteria</taxon>
        <taxon>Bacillati</taxon>
        <taxon>Actinomycetota</taxon>
        <taxon>Actinomycetes</taxon>
        <taxon>Micromonosporales</taxon>
        <taxon>Micromonosporaceae</taxon>
    </lineage>
</organism>
<evidence type="ECO:0000259" key="3">
    <source>
        <dbReference type="PROSITE" id="PS50977"/>
    </source>
</evidence>
<dbReference type="SUPFAM" id="SSF48498">
    <property type="entry name" value="Tetracyclin repressor-like, C-terminal domain"/>
    <property type="match status" value="1"/>
</dbReference>
<reference evidence="4 5" key="1">
    <citation type="submission" date="2024-09" db="EMBL/GenBank/DDBJ databases">
        <authorList>
            <person name="Sun Q."/>
            <person name="Mori K."/>
        </authorList>
    </citation>
    <scope>NUCLEOTIDE SEQUENCE [LARGE SCALE GENOMIC DNA]</scope>
    <source>
        <strain evidence="4 5">TBRC 3947</strain>
    </source>
</reference>
<feature type="DNA-binding region" description="H-T-H motif" evidence="2">
    <location>
        <begin position="41"/>
        <end position="60"/>
    </location>
</feature>
<dbReference type="RefSeq" id="WP_377256331.1">
    <property type="nucleotide sequence ID" value="NZ_JBHLUH010000060.1"/>
</dbReference>
<evidence type="ECO:0000256" key="1">
    <source>
        <dbReference type="ARBA" id="ARBA00023125"/>
    </source>
</evidence>
<keyword evidence="5" id="KW-1185">Reference proteome</keyword>
<proteinExistence type="predicted"/>
<gene>
    <name evidence="4" type="ORF">ACFFIA_28610</name>
</gene>
<keyword evidence="1 2" id="KW-0238">DNA-binding</keyword>